<dbReference type="AlphaFoldDB" id="A0AAN8ZX37"/>
<reference evidence="2 3" key="1">
    <citation type="submission" date="2023-11" db="EMBL/GenBank/DDBJ databases">
        <title>Halocaridina rubra genome assembly.</title>
        <authorList>
            <person name="Smith C."/>
        </authorList>
    </citation>
    <scope>NUCLEOTIDE SEQUENCE [LARGE SCALE GENOMIC DNA]</scope>
    <source>
        <strain evidence="2">EP-1</strain>
        <tissue evidence="2">Whole</tissue>
    </source>
</reference>
<sequence length="447" mass="50276">MAPPPLFPVTTTVDLDLINEIRKAMIVDASNVKELVDKSRQGCTVNSALKELEERRLMIKERKAACTVEKVKKVVEKRGRNPGTLNPHHLSLLDVLLTEFFIPYRSYPSYPALSFERVQNSVKLLSEIMKLDIKSKKEISFDELPHMDAEMVKNVLVTHVSAAEGGCAVDCPACISAQPELIPLLPPNKTTVGAFKSLLVHRPKLKEMAANEFPLFRYGKEELMELDAASRGKRPGRRRPNFCLNNPEPCEVVDVGENTPEIDAAPVVLENEDISDGDVLHSQLQESQSSKQAQVSPTKFHITALDSGMESRQALNKAKKHSHDSVISERRAYSKGKNRKFEALNQEMMSVINLYVNNLEIIPNEECELSSRSLSTEKRALQKRCDDLLFQRMLSIFCWPALMTLTVPTPKLIGALNEKIDSGDFPKPTKKQRHQKQIPSNEELCIK</sequence>
<evidence type="ECO:0000256" key="1">
    <source>
        <dbReference type="SAM" id="MobiDB-lite"/>
    </source>
</evidence>
<protein>
    <submittedName>
        <fullName evidence="2">Uncharacterized protein</fullName>
    </submittedName>
</protein>
<proteinExistence type="predicted"/>
<feature type="region of interest" description="Disordered" evidence="1">
    <location>
        <begin position="423"/>
        <end position="447"/>
    </location>
</feature>
<feature type="non-terminal residue" evidence="2">
    <location>
        <position position="447"/>
    </location>
</feature>
<evidence type="ECO:0000313" key="2">
    <source>
        <dbReference type="EMBL" id="KAK7043293.1"/>
    </source>
</evidence>
<keyword evidence="3" id="KW-1185">Reference proteome</keyword>
<feature type="region of interest" description="Disordered" evidence="1">
    <location>
        <begin position="311"/>
        <end position="331"/>
    </location>
</feature>
<accession>A0AAN8ZX37</accession>
<name>A0AAN8ZX37_HALRR</name>
<organism evidence="2 3">
    <name type="scientific">Halocaridina rubra</name>
    <name type="common">Hawaiian red shrimp</name>
    <dbReference type="NCBI Taxonomy" id="373956"/>
    <lineage>
        <taxon>Eukaryota</taxon>
        <taxon>Metazoa</taxon>
        <taxon>Ecdysozoa</taxon>
        <taxon>Arthropoda</taxon>
        <taxon>Crustacea</taxon>
        <taxon>Multicrustacea</taxon>
        <taxon>Malacostraca</taxon>
        <taxon>Eumalacostraca</taxon>
        <taxon>Eucarida</taxon>
        <taxon>Decapoda</taxon>
        <taxon>Pleocyemata</taxon>
        <taxon>Caridea</taxon>
        <taxon>Atyoidea</taxon>
        <taxon>Atyidae</taxon>
        <taxon>Halocaridina</taxon>
    </lineage>
</organism>
<dbReference type="Proteomes" id="UP001381693">
    <property type="component" value="Unassembled WGS sequence"/>
</dbReference>
<gene>
    <name evidence="2" type="ORF">SK128_017967</name>
</gene>
<dbReference type="EMBL" id="JAXCGZ010021813">
    <property type="protein sequence ID" value="KAK7043293.1"/>
    <property type="molecule type" value="Genomic_DNA"/>
</dbReference>
<evidence type="ECO:0000313" key="3">
    <source>
        <dbReference type="Proteomes" id="UP001381693"/>
    </source>
</evidence>
<comment type="caution">
    <text evidence="2">The sequence shown here is derived from an EMBL/GenBank/DDBJ whole genome shotgun (WGS) entry which is preliminary data.</text>
</comment>